<name>A0A9X2IQS3_9MICO</name>
<dbReference type="Proteomes" id="UP001155240">
    <property type="component" value="Unassembled WGS sequence"/>
</dbReference>
<evidence type="ECO:0008006" key="4">
    <source>
        <dbReference type="Google" id="ProtNLM"/>
    </source>
</evidence>
<dbReference type="EMBL" id="JAMRYM010000007">
    <property type="protein sequence ID" value="MCM6761530.1"/>
    <property type="molecule type" value="Genomic_DNA"/>
</dbReference>
<evidence type="ECO:0000313" key="3">
    <source>
        <dbReference type="Proteomes" id="UP001155240"/>
    </source>
</evidence>
<proteinExistence type="predicted"/>
<dbReference type="InterPro" id="IPR006311">
    <property type="entry name" value="TAT_signal"/>
</dbReference>
<evidence type="ECO:0000256" key="1">
    <source>
        <dbReference type="SAM" id="SignalP"/>
    </source>
</evidence>
<sequence length="628" mass="66814">MTDPHPLPHASRRALLGGALAGGAVLLAGQSAQAAPLAAAPAQVLLRDTFRPVPGWERRGVILQRDLPWETDILQDPSCVYGSGSGPLFKVWYGSLHGIGYATSEDGLTWTKRPEALLLPVLETERGYLNQPSVVLKDGLWHMTYFGMDTAGIGRIHYAVATQPDGPFERKGVVLAPTAAWEDGFLYNSSLLYDASVGLWKMWYTAGKIASAGGEPEFICCAPAPRPEGPWTKHPANPLVRPMEDGGWASLGVGGPNVRKLADGTYESRVIGWQADHPSRAGRMTSPDGLAWTLDRSRLDLDLGVVGGPEDSMIYRSFAVEHQGRTHLLYNVKNNRPGWNETIQLAVWSDSVAIIDPAKWAMTHAAVVPTGASFDIRDGAARSLGNAPRNSPQALQGNTLLPAPDYAVSVAVTPTASTPEGRDTVVIARSTTRGDHYYAGISAWGNRYAIGRFANGQNTKLAGVGSASEIVAGVQHRLRFELEGSALRLFDDGVLVLSATDTTHRPEASYAGLQSSYGFGTAEFRDLSVTRLGAAPVQYAATTTVGTRCIGSSAYVTVTCRNQEPVPLRVAFETAFGSRTFASVAPGSSATHAFTTRTTSLAAGSVTVSLGAAGAVEQRVLGYAPRTC</sequence>
<feature type="signal peptide" evidence="1">
    <location>
        <begin position="1"/>
        <end position="34"/>
    </location>
</feature>
<feature type="chain" id="PRO_5040822666" description="Glycosyl hydrolases family 43" evidence="1">
    <location>
        <begin position="35"/>
        <end position="628"/>
    </location>
</feature>
<gene>
    <name evidence="2" type="ORF">NB037_03775</name>
</gene>
<dbReference type="SUPFAM" id="SSF75005">
    <property type="entry name" value="Arabinanase/levansucrase/invertase"/>
    <property type="match status" value="1"/>
</dbReference>
<accession>A0A9X2IQS3</accession>
<reference evidence="2" key="1">
    <citation type="submission" date="2022-06" db="EMBL/GenBank/DDBJ databases">
        <title>Whole genome shotgun sequencing (WGS) of Rathayibacter sp. ZW T2_19, isolated from stored onions (Allium cepa).</title>
        <authorList>
            <person name="Stoll D.A."/>
            <person name="Huch M."/>
        </authorList>
    </citation>
    <scope>NUCLEOTIDE SEQUENCE</scope>
    <source>
        <strain evidence="2">ZW T2_19</strain>
    </source>
</reference>
<dbReference type="Gene3D" id="2.115.10.20">
    <property type="entry name" value="Glycosyl hydrolase domain, family 43"/>
    <property type="match status" value="1"/>
</dbReference>
<dbReference type="InterPro" id="IPR023296">
    <property type="entry name" value="Glyco_hydro_beta-prop_sf"/>
</dbReference>
<keyword evidence="3" id="KW-1185">Reference proteome</keyword>
<dbReference type="AlphaFoldDB" id="A0A9X2IQS3"/>
<dbReference type="PROSITE" id="PS51318">
    <property type="entry name" value="TAT"/>
    <property type="match status" value="1"/>
</dbReference>
<dbReference type="RefSeq" id="WP_251943822.1">
    <property type="nucleotide sequence ID" value="NZ_JAMRYM010000007.1"/>
</dbReference>
<keyword evidence="1" id="KW-0732">Signal</keyword>
<organism evidence="2 3">
    <name type="scientific">Rathayibacter rubneri</name>
    <dbReference type="NCBI Taxonomy" id="2950106"/>
    <lineage>
        <taxon>Bacteria</taxon>
        <taxon>Bacillati</taxon>
        <taxon>Actinomycetota</taxon>
        <taxon>Actinomycetes</taxon>
        <taxon>Micrococcales</taxon>
        <taxon>Microbacteriaceae</taxon>
        <taxon>Rathayibacter</taxon>
    </lineage>
</organism>
<dbReference type="Gene3D" id="2.60.120.560">
    <property type="entry name" value="Exo-inulinase, domain 1"/>
    <property type="match status" value="1"/>
</dbReference>
<protein>
    <recommendedName>
        <fullName evidence="4">Glycosyl hydrolases family 43</fullName>
    </recommendedName>
</protein>
<comment type="caution">
    <text evidence="2">The sequence shown here is derived from an EMBL/GenBank/DDBJ whole genome shotgun (WGS) entry which is preliminary data.</text>
</comment>
<evidence type="ECO:0000313" key="2">
    <source>
        <dbReference type="EMBL" id="MCM6761530.1"/>
    </source>
</evidence>